<dbReference type="InterPro" id="IPR005467">
    <property type="entry name" value="His_kinase_dom"/>
</dbReference>
<dbReference type="RefSeq" id="WP_011392652.1">
    <property type="nucleotide sequence ID" value="NZ_DF238840.1"/>
</dbReference>
<name>A0A0S6UDP6_NEOTH</name>
<dbReference type="InterPro" id="IPR036097">
    <property type="entry name" value="HisK_dim/P_sf"/>
</dbReference>
<dbReference type="GeneID" id="45617170"/>
<organism evidence="10">
    <name type="scientific">Moorella thermoacetica Y72</name>
    <dbReference type="NCBI Taxonomy" id="1325331"/>
    <lineage>
        <taxon>Bacteria</taxon>
        <taxon>Bacillati</taxon>
        <taxon>Bacillota</taxon>
        <taxon>Clostridia</taxon>
        <taxon>Neomoorellales</taxon>
        <taxon>Neomoorellaceae</taxon>
        <taxon>Neomoorella</taxon>
    </lineage>
</organism>
<dbReference type="SUPFAM" id="SSF47384">
    <property type="entry name" value="Homodimeric domain of signal transducing histidine kinase"/>
    <property type="match status" value="1"/>
</dbReference>
<dbReference type="PANTHER" id="PTHR43065">
    <property type="entry name" value="SENSOR HISTIDINE KINASE"/>
    <property type="match status" value="1"/>
</dbReference>
<dbReference type="CDD" id="cd00082">
    <property type="entry name" value="HisKA"/>
    <property type="match status" value="1"/>
</dbReference>
<reference evidence="10" key="1">
    <citation type="journal article" date="2014" name="Gene">
        <title>Genome-guided analysis of transformation efficiency and carbon dioxide assimilation by Moorella thermoacetica Y72.</title>
        <authorList>
            <person name="Tsukahara K."/>
            <person name="Kita A."/>
            <person name="Nakashimada Y."/>
            <person name="Hoshino T."/>
            <person name="Murakami K."/>
        </authorList>
    </citation>
    <scope>NUCLEOTIDE SEQUENCE [LARGE SCALE GENOMIC DNA]</scope>
    <source>
        <strain evidence="10">Y72</strain>
    </source>
</reference>
<evidence type="ECO:0000256" key="6">
    <source>
        <dbReference type="ARBA" id="ARBA00022777"/>
    </source>
</evidence>
<evidence type="ECO:0000259" key="9">
    <source>
        <dbReference type="PROSITE" id="PS50109"/>
    </source>
</evidence>
<keyword evidence="5" id="KW-0547">Nucleotide-binding</keyword>
<dbReference type="Pfam" id="PF00512">
    <property type="entry name" value="HisKA"/>
    <property type="match status" value="1"/>
</dbReference>
<dbReference type="Pfam" id="PF02518">
    <property type="entry name" value="HATPase_c"/>
    <property type="match status" value="1"/>
</dbReference>
<evidence type="ECO:0000313" key="10">
    <source>
        <dbReference type="EMBL" id="GAF26885.1"/>
    </source>
</evidence>
<dbReference type="Proteomes" id="UP000063718">
    <property type="component" value="Unassembled WGS sequence"/>
</dbReference>
<dbReference type="Gene3D" id="1.10.287.130">
    <property type="match status" value="1"/>
</dbReference>
<dbReference type="EC" id="2.7.13.3" evidence="2"/>
<dbReference type="InterPro" id="IPR003594">
    <property type="entry name" value="HATPase_dom"/>
</dbReference>
<feature type="domain" description="Histidine kinase" evidence="9">
    <location>
        <begin position="26"/>
        <end position="234"/>
    </location>
</feature>
<evidence type="ECO:0000256" key="3">
    <source>
        <dbReference type="ARBA" id="ARBA00022553"/>
    </source>
</evidence>
<sequence>MVYSFPEEDREYLTEKLAIIGELAAGMAHEIRNPLTSIRGFLQLLRSKYDPGAPEQEYFEIMLDELDRINNIIKEFLSLSKPSQPQLQIVSFDQLVTEALLLAEQEAIMNEVKLEQHLAHDLPLLCLDPAQIKQVILNLTSNALHAAGPGGKVTVCCYLDKKAKEVVTTISDTGPGILPDQLKLIFEPFYTTKENGTGLGLTLSNRIIKGHGGKIKVKSKVGEGSCFSIHLPAS</sequence>
<accession>A0A0S6UDP6</accession>
<dbReference type="InterPro" id="IPR036890">
    <property type="entry name" value="HATPase_C_sf"/>
</dbReference>
<dbReference type="GO" id="GO:0000155">
    <property type="term" value="F:phosphorelay sensor kinase activity"/>
    <property type="evidence" value="ECO:0007669"/>
    <property type="project" value="InterPro"/>
</dbReference>
<dbReference type="PANTHER" id="PTHR43065:SF10">
    <property type="entry name" value="PEROXIDE STRESS-ACTIVATED HISTIDINE KINASE MAK3"/>
    <property type="match status" value="1"/>
</dbReference>
<dbReference type="AlphaFoldDB" id="A0A0S6UDP6"/>
<dbReference type="InterPro" id="IPR003661">
    <property type="entry name" value="HisK_dim/P_dom"/>
</dbReference>
<gene>
    <name evidence="10" type="ORF">MTY_2225</name>
</gene>
<dbReference type="EMBL" id="DF238840">
    <property type="protein sequence ID" value="GAF26885.1"/>
    <property type="molecule type" value="Genomic_DNA"/>
</dbReference>
<keyword evidence="7" id="KW-0067">ATP-binding</keyword>
<dbReference type="PROSITE" id="PS50109">
    <property type="entry name" value="HIS_KIN"/>
    <property type="match status" value="1"/>
</dbReference>
<comment type="catalytic activity">
    <reaction evidence="1">
        <text>ATP + protein L-histidine = ADP + protein N-phospho-L-histidine.</text>
        <dbReference type="EC" id="2.7.13.3"/>
    </reaction>
</comment>
<evidence type="ECO:0000256" key="1">
    <source>
        <dbReference type="ARBA" id="ARBA00000085"/>
    </source>
</evidence>
<evidence type="ECO:0000256" key="8">
    <source>
        <dbReference type="ARBA" id="ARBA00023012"/>
    </source>
</evidence>
<dbReference type="Gene3D" id="3.30.565.10">
    <property type="entry name" value="Histidine kinase-like ATPase, C-terminal domain"/>
    <property type="match status" value="1"/>
</dbReference>
<evidence type="ECO:0000256" key="5">
    <source>
        <dbReference type="ARBA" id="ARBA00022741"/>
    </source>
</evidence>
<evidence type="ECO:0000256" key="2">
    <source>
        <dbReference type="ARBA" id="ARBA00012438"/>
    </source>
</evidence>
<protein>
    <recommendedName>
        <fullName evidence="2">histidine kinase</fullName>
        <ecNumber evidence="2">2.7.13.3</ecNumber>
    </recommendedName>
</protein>
<keyword evidence="6 10" id="KW-0418">Kinase</keyword>
<dbReference type="PRINTS" id="PR00344">
    <property type="entry name" value="BCTRLSENSOR"/>
</dbReference>
<keyword evidence="8" id="KW-0902">Two-component regulatory system</keyword>
<keyword evidence="4" id="KW-0808">Transferase</keyword>
<evidence type="ECO:0000256" key="4">
    <source>
        <dbReference type="ARBA" id="ARBA00022679"/>
    </source>
</evidence>
<keyword evidence="3" id="KW-0597">Phosphoprotein</keyword>
<proteinExistence type="predicted"/>
<dbReference type="GO" id="GO:0005524">
    <property type="term" value="F:ATP binding"/>
    <property type="evidence" value="ECO:0007669"/>
    <property type="project" value="UniProtKB-KW"/>
</dbReference>
<evidence type="ECO:0000256" key="7">
    <source>
        <dbReference type="ARBA" id="ARBA00022840"/>
    </source>
</evidence>
<dbReference type="SUPFAM" id="SSF55874">
    <property type="entry name" value="ATPase domain of HSP90 chaperone/DNA topoisomerase II/histidine kinase"/>
    <property type="match status" value="1"/>
</dbReference>
<dbReference type="SMART" id="SM00387">
    <property type="entry name" value="HATPase_c"/>
    <property type="match status" value="1"/>
</dbReference>
<dbReference type="SMART" id="SM00388">
    <property type="entry name" value="HisKA"/>
    <property type="match status" value="1"/>
</dbReference>
<dbReference type="InterPro" id="IPR004358">
    <property type="entry name" value="Sig_transdc_His_kin-like_C"/>
</dbReference>